<evidence type="ECO:0000259" key="2">
    <source>
        <dbReference type="Pfam" id="PF14257"/>
    </source>
</evidence>
<gene>
    <name evidence="3" type="ORF">JIN82_11835</name>
</gene>
<dbReference type="PROSITE" id="PS51257">
    <property type="entry name" value="PROKAR_LIPOPROTEIN"/>
    <property type="match status" value="1"/>
</dbReference>
<dbReference type="RefSeq" id="WP_200311857.1">
    <property type="nucleotide sequence ID" value="NZ_JAENIM010000041.1"/>
</dbReference>
<evidence type="ECO:0000256" key="1">
    <source>
        <dbReference type="SAM" id="Coils"/>
    </source>
</evidence>
<organism evidence="3 4">
    <name type="scientific">Persicirhabdus sediminis</name>
    <dbReference type="NCBI Taxonomy" id="454144"/>
    <lineage>
        <taxon>Bacteria</taxon>
        <taxon>Pseudomonadati</taxon>
        <taxon>Verrucomicrobiota</taxon>
        <taxon>Verrucomicrobiia</taxon>
        <taxon>Verrucomicrobiales</taxon>
        <taxon>Verrucomicrobiaceae</taxon>
        <taxon>Persicirhabdus</taxon>
    </lineage>
</organism>
<dbReference type="Proteomes" id="UP000624703">
    <property type="component" value="Unassembled WGS sequence"/>
</dbReference>
<dbReference type="EMBL" id="JAENIM010000041">
    <property type="protein sequence ID" value="MBK1791843.1"/>
    <property type="molecule type" value="Genomic_DNA"/>
</dbReference>
<reference evidence="3" key="1">
    <citation type="submission" date="2021-01" db="EMBL/GenBank/DDBJ databases">
        <title>Modified the classification status of verrucomicrobia.</title>
        <authorList>
            <person name="Feng X."/>
        </authorList>
    </citation>
    <scope>NUCLEOTIDE SEQUENCE</scope>
    <source>
        <strain evidence="3">_KCTC 22039</strain>
    </source>
</reference>
<accession>A0A8J7MFM7</accession>
<proteinExistence type="predicted"/>
<name>A0A8J7MFM7_9BACT</name>
<keyword evidence="1" id="KW-0175">Coiled coil</keyword>
<evidence type="ECO:0000313" key="4">
    <source>
        <dbReference type="Proteomes" id="UP000624703"/>
    </source>
</evidence>
<protein>
    <submittedName>
        <fullName evidence="3">DUF4349 domain-containing protein</fullName>
    </submittedName>
</protein>
<keyword evidence="4" id="KW-1185">Reference proteome</keyword>
<evidence type="ECO:0000313" key="3">
    <source>
        <dbReference type="EMBL" id="MBK1791843.1"/>
    </source>
</evidence>
<dbReference type="InterPro" id="IPR025645">
    <property type="entry name" value="DUF4349"/>
</dbReference>
<comment type="caution">
    <text evidence="3">The sequence shown here is derived from an EMBL/GenBank/DDBJ whole genome shotgun (WGS) entry which is preliminary data.</text>
</comment>
<feature type="domain" description="DUF4349" evidence="2">
    <location>
        <begin position="47"/>
        <end position="196"/>
    </location>
</feature>
<feature type="coiled-coil region" evidence="1">
    <location>
        <begin position="117"/>
        <end position="188"/>
    </location>
</feature>
<dbReference type="Pfam" id="PF14257">
    <property type="entry name" value="DUF4349"/>
    <property type="match status" value="1"/>
</dbReference>
<sequence length="218" mass="24201">MKLHNILIFAVTASLSISCSSHEVMPAPYIPAGLGASSHSARVKTHSAKMAVEVDDTNQRAKEVESMVRKSSGILVSVDLNDKSSSFVNMKVPEEKLELMLDEIGTLGKVTSRRVKSKDITEQVADAAVKLENLRQLRSRYRKLLDRAEKVDEMLKIERELARVQTEIEQLEARNRSLSQQVAMADVELKLSQKIVPGPVTLAGKGAYWTLSKLFVLN</sequence>
<dbReference type="AlphaFoldDB" id="A0A8J7MFM7"/>